<dbReference type="GO" id="GO:0016491">
    <property type="term" value="F:oxidoreductase activity"/>
    <property type="evidence" value="ECO:0007669"/>
    <property type="project" value="UniProtKB-KW"/>
</dbReference>
<organism evidence="4 5">
    <name type="scientific">Pseudoduganella lurida</name>
    <dbReference type="NCBI Taxonomy" id="1036180"/>
    <lineage>
        <taxon>Bacteria</taxon>
        <taxon>Pseudomonadati</taxon>
        <taxon>Pseudomonadota</taxon>
        <taxon>Betaproteobacteria</taxon>
        <taxon>Burkholderiales</taxon>
        <taxon>Oxalobacteraceae</taxon>
        <taxon>Telluria group</taxon>
        <taxon>Pseudoduganella</taxon>
    </lineage>
</organism>
<dbReference type="GO" id="GO:0000166">
    <property type="term" value="F:nucleotide binding"/>
    <property type="evidence" value="ECO:0007669"/>
    <property type="project" value="InterPro"/>
</dbReference>
<dbReference type="EMBL" id="VLLB01000004">
    <property type="protein sequence ID" value="TWI65137.1"/>
    <property type="molecule type" value="Genomic_DNA"/>
</dbReference>
<dbReference type="Gene3D" id="3.40.50.720">
    <property type="entry name" value="NAD(P)-binding Rossmann-like Domain"/>
    <property type="match status" value="1"/>
</dbReference>
<reference evidence="4 5" key="1">
    <citation type="journal article" date="2015" name="Stand. Genomic Sci.">
        <title>Genomic Encyclopedia of Bacterial and Archaeal Type Strains, Phase III: the genomes of soil and plant-associated and newly described type strains.</title>
        <authorList>
            <person name="Whitman W.B."/>
            <person name="Woyke T."/>
            <person name="Klenk H.P."/>
            <person name="Zhou Y."/>
            <person name="Lilburn T.G."/>
            <person name="Beck B.J."/>
            <person name="De Vos P."/>
            <person name="Vandamme P."/>
            <person name="Eisen J.A."/>
            <person name="Garrity G."/>
            <person name="Hugenholtz P."/>
            <person name="Kyrpides N.C."/>
        </authorList>
    </citation>
    <scope>NUCLEOTIDE SEQUENCE [LARGE SCALE GENOMIC DNA]</scope>
    <source>
        <strain evidence="4 5">CGMCC 1.10822</strain>
    </source>
</reference>
<dbReference type="InterPro" id="IPR050463">
    <property type="entry name" value="Gfo/Idh/MocA_oxidrdct_glycsds"/>
</dbReference>
<keyword evidence="5" id="KW-1185">Reference proteome</keyword>
<evidence type="ECO:0000259" key="3">
    <source>
        <dbReference type="Pfam" id="PF22725"/>
    </source>
</evidence>
<dbReference type="AlphaFoldDB" id="A0A562R7U8"/>
<dbReference type="SUPFAM" id="SSF51735">
    <property type="entry name" value="NAD(P)-binding Rossmann-fold domains"/>
    <property type="match status" value="1"/>
</dbReference>
<comment type="caution">
    <text evidence="4">The sequence shown here is derived from an EMBL/GenBank/DDBJ whole genome shotgun (WGS) entry which is preliminary data.</text>
</comment>
<gene>
    <name evidence="4" type="ORF">IP91_02543</name>
</gene>
<feature type="domain" description="GFO/IDH/MocA-like oxidoreductase" evidence="3">
    <location>
        <begin position="128"/>
        <end position="251"/>
    </location>
</feature>
<dbReference type="Pfam" id="PF22725">
    <property type="entry name" value="GFO_IDH_MocA_C3"/>
    <property type="match status" value="1"/>
</dbReference>
<dbReference type="SUPFAM" id="SSF55347">
    <property type="entry name" value="Glyceraldehyde-3-phosphate dehydrogenase-like, C-terminal domain"/>
    <property type="match status" value="1"/>
</dbReference>
<dbReference type="Pfam" id="PF01408">
    <property type="entry name" value="GFO_IDH_MocA"/>
    <property type="match status" value="1"/>
</dbReference>
<dbReference type="Gene3D" id="3.30.360.10">
    <property type="entry name" value="Dihydrodipicolinate Reductase, domain 2"/>
    <property type="match status" value="1"/>
</dbReference>
<keyword evidence="1" id="KW-0560">Oxidoreductase</keyword>
<dbReference type="InterPro" id="IPR055170">
    <property type="entry name" value="GFO_IDH_MocA-like_dom"/>
</dbReference>
<evidence type="ECO:0000313" key="5">
    <source>
        <dbReference type="Proteomes" id="UP000318431"/>
    </source>
</evidence>
<evidence type="ECO:0000313" key="4">
    <source>
        <dbReference type="EMBL" id="TWI65137.1"/>
    </source>
</evidence>
<dbReference type="InterPro" id="IPR036291">
    <property type="entry name" value="NAD(P)-bd_dom_sf"/>
</dbReference>
<dbReference type="InterPro" id="IPR000683">
    <property type="entry name" value="Gfo/Idh/MocA-like_OxRdtase_N"/>
</dbReference>
<dbReference type="PANTHER" id="PTHR43818:SF11">
    <property type="entry name" value="BCDNA.GH03377"/>
    <property type="match status" value="1"/>
</dbReference>
<proteinExistence type="predicted"/>
<dbReference type="OrthoDB" id="8565814at2"/>
<dbReference type="PANTHER" id="PTHR43818">
    <property type="entry name" value="BCDNA.GH03377"/>
    <property type="match status" value="1"/>
</dbReference>
<dbReference type="Proteomes" id="UP000318431">
    <property type="component" value="Unassembled WGS sequence"/>
</dbReference>
<evidence type="ECO:0000259" key="2">
    <source>
        <dbReference type="Pfam" id="PF01408"/>
    </source>
</evidence>
<sequence>MIRLAVVGLGKMGLSHHAMINAHPRVKVAAVCDAAGYVLDVLNKYTGVRTYTDFDAMLREVELDAIIIATPSSMHGKMVKAALEKKLHVFCEKPFVLDTAEGDEVTRLAKQHNLVNQVGYHCRFVGAFQEVKRLLDAEVIGEMTHLTAETYGPVVLKPKGSTWRTQRSAGGGCLYDYAAHPLNLLTWYFGMPRGVGGSVLNSVFSAETDDEVFSTLYFDNGRSGQLSVNWSDESYRKMSTKITIWGKNGRIYADRQEIQVYLRDATNAPEGYQQGWNVRYTTDLTEPVDFYLRGEEYSSQLDYFVRCIEEGRADDNVNSFEEALATDKVISMLIADAAKGPSVLSGDALPEQPQQRRKKGFFFGGRA</sequence>
<feature type="domain" description="Gfo/Idh/MocA-like oxidoreductase N-terminal" evidence="2">
    <location>
        <begin position="2"/>
        <end position="120"/>
    </location>
</feature>
<protein>
    <submittedName>
        <fullName evidence="4">Putative dehydrogenase</fullName>
    </submittedName>
</protein>
<accession>A0A562R7U8</accession>
<name>A0A562R7U8_9BURK</name>
<evidence type="ECO:0000256" key="1">
    <source>
        <dbReference type="ARBA" id="ARBA00023002"/>
    </source>
</evidence>